<dbReference type="RefSeq" id="WP_078672179.1">
    <property type="nucleotide sequence ID" value="NZ_FUWZ01000005.1"/>
</dbReference>
<reference evidence="2" key="1">
    <citation type="submission" date="2017-02" db="EMBL/GenBank/DDBJ databases">
        <authorList>
            <person name="Varghese N."/>
            <person name="Submissions S."/>
        </authorList>
    </citation>
    <scope>NUCLEOTIDE SEQUENCE [LARGE SCALE GENOMIC DNA]</scope>
    <source>
        <strain evidence="2">DSM 22224</strain>
    </source>
</reference>
<dbReference type="OrthoDB" id="1488726at2"/>
<name>A0A1T4TLJ6_9BACT</name>
<proteinExistence type="predicted"/>
<dbReference type="EMBL" id="FUWZ01000005">
    <property type="protein sequence ID" value="SKA41247.1"/>
    <property type="molecule type" value="Genomic_DNA"/>
</dbReference>
<evidence type="ECO:0000313" key="2">
    <source>
        <dbReference type="Proteomes" id="UP000190367"/>
    </source>
</evidence>
<protein>
    <submittedName>
        <fullName evidence="1">Uncharacterized protein</fullName>
    </submittedName>
</protein>
<evidence type="ECO:0000313" key="1">
    <source>
        <dbReference type="EMBL" id="SKA41247.1"/>
    </source>
</evidence>
<dbReference type="STRING" id="634771.SAMN04488128_105378"/>
<dbReference type="AlphaFoldDB" id="A0A1T4TLJ6"/>
<dbReference type="PROSITE" id="PS51257">
    <property type="entry name" value="PROKAR_LIPOPROTEIN"/>
    <property type="match status" value="1"/>
</dbReference>
<sequence length="374" mass="40160">MSIKSFYVAGGVAVFLLLGACTKQLKNDFSDPTDASKEKLTATAAPAPDPDGLKLHTFLRANGPAYESYTVSLQENASFTTKNGRKYTIYRNALVRPDGSPASGTITFTVKEISNASGMIFADRPTATNTGAPLESFGEFFVAASQGTTPLKLRKDSAIRVQVPAKPDAQRIPMWNGDTTITVNTSGYTYLNQFITLSTTVSANKGVDWQQVTNPASAYALFDGTNGTLNFRLDSLIKWTNCDRLMSLPNPKTTVLAYFNSNYNPATGSSFGGEEPTMLYFKPTGINSIIKFYNTIFTPPAGFEGFLSYQNAIPVGQSGTFLAISSIGGQFYAEQKTVTIAAPPAGKNYTTVTFNPAPVSATTLIALINSMNTK</sequence>
<accession>A0A1T4TLJ6</accession>
<dbReference type="Proteomes" id="UP000190367">
    <property type="component" value="Unassembled WGS sequence"/>
</dbReference>
<gene>
    <name evidence="1" type="ORF">SAMN04488128_105378</name>
</gene>
<organism evidence="1 2">
    <name type="scientific">Chitinophaga eiseniae</name>
    <dbReference type="NCBI Taxonomy" id="634771"/>
    <lineage>
        <taxon>Bacteria</taxon>
        <taxon>Pseudomonadati</taxon>
        <taxon>Bacteroidota</taxon>
        <taxon>Chitinophagia</taxon>
        <taxon>Chitinophagales</taxon>
        <taxon>Chitinophagaceae</taxon>
        <taxon>Chitinophaga</taxon>
    </lineage>
</organism>
<keyword evidence="2" id="KW-1185">Reference proteome</keyword>